<feature type="region of interest" description="Disordered" evidence="1">
    <location>
        <begin position="77"/>
        <end position="111"/>
    </location>
</feature>
<dbReference type="PANTHER" id="PTHR43384:SF14">
    <property type="entry name" value="ESX-1 SECRETION-ASSOCIATED PROTEIN ESPI"/>
    <property type="match status" value="1"/>
</dbReference>
<dbReference type="InterPro" id="IPR027417">
    <property type="entry name" value="P-loop_NTPase"/>
</dbReference>
<dbReference type="InterPro" id="IPR025669">
    <property type="entry name" value="AAA_dom"/>
</dbReference>
<evidence type="ECO:0000259" key="2">
    <source>
        <dbReference type="Pfam" id="PF13614"/>
    </source>
</evidence>
<dbReference type="Pfam" id="PF13614">
    <property type="entry name" value="AAA_31"/>
    <property type="match status" value="1"/>
</dbReference>
<dbReference type="Gene3D" id="3.40.50.300">
    <property type="entry name" value="P-loop containing nucleotide triphosphate hydrolases"/>
    <property type="match status" value="1"/>
</dbReference>
<dbReference type="Proteomes" id="UP000629365">
    <property type="component" value="Unassembled WGS sequence"/>
</dbReference>
<sequence>MTLDALPRAYATVTGTDATFITPDGHHEPISASPDEDIRRVVVQRATAEARRTGTALELVTSGDRGEHRLMVSGTGELTTVPTTPTAASTVKRHREASDWSAPVPSHAVESDSIPKLTDMANKEFSEDPQRASFIVADDSLDDWHPMGWRAAVSSIGIRVPESASTRRRRVAEMNVSRHWAGYRAIAVANGKGGVGKTMTTAMLAAMFARIGGGNVLAWDNNDTRGTLGWRTEQGSYDTTVRDLLTATNDLLAPTATVSDISRFVHHQSADRYDVLRSNPELLATHQRIESAQFDELMRVATRYYRLVVFDSGNDESADRWLRMIDGSHQLVVPTLPSPESAESAALLLEALRERDEHSARLAENAVMVVTQPETGARRVSERIAAGFNHQVRVVDTVPFDPALKSGPLRFDALRPHTRDAWLQVASAVSAGME</sequence>
<accession>A0ABQ1RZX7</accession>
<name>A0ABQ1RZX7_9MICO</name>
<keyword evidence="4" id="KW-1185">Reference proteome</keyword>
<gene>
    <name evidence="3" type="ORF">GCM10007269_31960</name>
</gene>
<dbReference type="SUPFAM" id="SSF52540">
    <property type="entry name" value="P-loop containing nucleoside triphosphate hydrolases"/>
    <property type="match status" value="1"/>
</dbReference>
<dbReference type="InterPro" id="IPR050625">
    <property type="entry name" value="ParA/MinD_ATPase"/>
</dbReference>
<evidence type="ECO:0000313" key="4">
    <source>
        <dbReference type="Proteomes" id="UP000629365"/>
    </source>
</evidence>
<dbReference type="PANTHER" id="PTHR43384">
    <property type="entry name" value="SEPTUM SITE-DETERMINING PROTEIN MIND HOMOLOG, CHLOROPLASTIC-RELATED"/>
    <property type="match status" value="1"/>
</dbReference>
<protein>
    <recommendedName>
        <fullName evidence="2">AAA domain-containing protein</fullName>
    </recommendedName>
</protein>
<feature type="domain" description="AAA" evidence="2">
    <location>
        <begin position="184"/>
        <end position="313"/>
    </location>
</feature>
<proteinExistence type="predicted"/>
<evidence type="ECO:0000256" key="1">
    <source>
        <dbReference type="SAM" id="MobiDB-lite"/>
    </source>
</evidence>
<dbReference type="EMBL" id="BMCM01000006">
    <property type="protein sequence ID" value="GGD86675.1"/>
    <property type="molecule type" value="Genomic_DNA"/>
</dbReference>
<dbReference type="RefSeq" id="WP_188437589.1">
    <property type="nucleotide sequence ID" value="NZ_BMCM01000006.1"/>
</dbReference>
<reference evidence="4" key="1">
    <citation type="journal article" date="2019" name="Int. J. Syst. Evol. Microbiol.">
        <title>The Global Catalogue of Microorganisms (GCM) 10K type strain sequencing project: providing services to taxonomists for standard genome sequencing and annotation.</title>
        <authorList>
            <consortium name="The Broad Institute Genomics Platform"/>
            <consortium name="The Broad Institute Genome Sequencing Center for Infectious Disease"/>
            <person name="Wu L."/>
            <person name="Ma J."/>
        </authorList>
    </citation>
    <scope>NUCLEOTIDE SEQUENCE [LARGE SCALE GENOMIC DNA]</scope>
    <source>
        <strain evidence="4">CCM 7640</strain>
    </source>
</reference>
<organism evidence="3 4">
    <name type="scientific">Microbacterium murale</name>
    <dbReference type="NCBI Taxonomy" id="1081040"/>
    <lineage>
        <taxon>Bacteria</taxon>
        <taxon>Bacillati</taxon>
        <taxon>Actinomycetota</taxon>
        <taxon>Actinomycetes</taxon>
        <taxon>Micrococcales</taxon>
        <taxon>Microbacteriaceae</taxon>
        <taxon>Microbacterium</taxon>
    </lineage>
</organism>
<evidence type="ECO:0000313" key="3">
    <source>
        <dbReference type="EMBL" id="GGD86675.1"/>
    </source>
</evidence>
<feature type="compositionally biased region" description="Low complexity" evidence="1">
    <location>
        <begin position="77"/>
        <end position="90"/>
    </location>
</feature>
<comment type="caution">
    <text evidence="3">The sequence shown here is derived from an EMBL/GenBank/DDBJ whole genome shotgun (WGS) entry which is preliminary data.</text>
</comment>